<evidence type="ECO:0000256" key="7">
    <source>
        <dbReference type="ARBA" id="ARBA00022764"/>
    </source>
</evidence>
<evidence type="ECO:0000256" key="11">
    <source>
        <dbReference type="SAM" id="MobiDB-lite"/>
    </source>
</evidence>
<evidence type="ECO:0000256" key="4">
    <source>
        <dbReference type="ARBA" id="ARBA00013035"/>
    </source>
</evidence>
<feature type="domain" description="PDZ" evidence="12">
    <location>
        <begin position="260"/>
        <end position="351"/>
    </location>
</feature>
<keyword evidence="7" id="KW-0574">Periplasm</keyword>
<dbReference type="EC" id="3.4.21.107" evidence="4"/>
<dbReference type="SUPFAM" id="SSF50156">
    <property type="entry name" value="PDZ domain-like"/>
    <property type="match status" value="2"/>
</dbReference>
<dbReference type="Pfam" id="PF13180">
    <property type="entry name" value="PDZ_2"/>
    <property type="match status" value="1"/>
</dbReference>
<dbReference type="AlphaFoldDB" id="A0A6N7PZS7"/>
<evidence type="ECO:0000313" key="13">
    <source>
        <dbReference type="EMBL" id="MRG95990.1"/>
    </source>
</evidence>
<dbReference type="PANTHER" id="PTHR22939">
    <property type="entry name" value="SERINE PROTEASE FAMILY S1C HTRA-RELATED"/>
    <property type="match status" value="1"/>
</dbReference>
<evidence type="ECO:0000256" key="5">
    <source>
        <dbReference type="ARBA" id="ARBA00013958"/>
    </source>
</evidence>
<evidence type="ECO:0000256" key="1">
    <source>
        <dbReference type="ARBA" id="ARBA00001772"/>
    </source>
</evidence>
<protein>
    <recommendedName>
        <fullName evidence="5">Probable periplasmic serine endoprotease DegP-like</fullName>
        <ecNumber evidence="4">3.4.21.107</ecNumber>
    </recommendedName>
    <alternativeName>
        <fullName evidence="10">Protease Do</fullName>
    </alternativeName>
</protein>
<dbReference type="SUPFAM" id="SSF50494">
    <property type="entry name" value="Trypsin-like serine proteases"/>
    <property type="match status" value="1"/>
</dbReference>
<dbReference type="Gene3D" id="2.30.42.10">
    <property type="match status" value="2"/>
</dbReference>
<feature type="compositionally biased region" description="Basic and acidic residues" evidence="11">
    <location>
        <begin position="363"/>
        <end position="378"/>
    </location>
</feature>
<dbReference type="PRINTS" id="PR00834">
    <property type="entry name" value="PROTEASES2C"/>
</dbReference>
<dbReference type="OrthoDB" id="9758917at2"/>
<comment type="similarity">
    <text evidence="3">Belongs to the peptidase S1C family.</text>
</comment>
<reference evidence="13 14" key="1">
    <citation type="submission" date="2019-10" db="EMBL/GenBank/DDBJ databases">
        <title>A soil myxobacterium in the family Polyangiaceae.</title>
        <authorList>
            <person name="Li Y."/>
            <person name="Wang J."/>
        </authorList>
    </citation>
    <scope>NUCLEOTIDE SEQUENCE [LARGE SCALE GENOMIC DNA]</scope>
    <source>
        <strain evidence="13 14">DSM 14734</strain>
    </source>
</reference>
<dbReference type="Pfam" id="PF13365">
    <property type="entry name" value="Trypsin_2"/>
    <property type="match status" value="1"/>
</dbReference>
<feature type="domain" description="PDZ" evidence="12">
    <location>
        <begin position="357"/>
        <end position="425"/>
    </location>
</feature>
<feature type="region of interest" description="Disordered" evidence="11">
    <location>
        <begin position="363"/>
        <end position="382"/>
    </location>
</feature>
<comment type="caution">
    <text evidence="13">The sequence shown here is derived from an EMBL/GenBank/DDBJ whole genome shotgun (WGS) entry which is preliminary data.</text>
</comment>
<dbReference type="InterPro" id="IPR036034">
    <property type="entry name" value="PDZ_sf"/>
</dbReference>
<evidence type="ECO:0000256" key="2">
    <source>
        <dbReference type="ARBA" id="ARBA00004418"/>
    </source>
</evidence>
<sequence length="460" mass="47602">MTSSALAFTLGLALVQGVPACSNRADATPHESVFTQTTVTALPPAPPGERGLALDISSLVEHVRPTVVSIAATRGAEARSDPHRVRAGGTSRSIERSLGSGFIVSPDGLVVTNAHVVHGAERVRVQLADGREFEAKILGEDEKLDVALLAMRGASGLPVAELGTSEVLRVGDYLVAIGSPFGLRHTVTLGIVSAKERVLGLGPFDHLIQTDASINPGSSGGPLFDGRGRVVGVSTVIHARGQGIGFAIPIDDVRAVIPELRDVGSVSRGVLGVAFQAISHDLARALSLPGPAGALVTDVEPDGPASRVGIQPGDVILSVDGEAIEQASELARMLGQRKPGASMRLVVRHGADEKVKRVVLAKPDAEEKEAPKPEDVGPRKTVGVSVSDAFGGGARIDGLDPRGAAAGELEVGDVVLEVNGKAIQGGEDFLHVVDKAKRPGTLLVRLRRDGEALYAAVRVD</sequence>
<dbReference type="InterPro" id="IPR001940">
    <property type="entry name" value="Peptidase_S1C"/>
</dbReference>
<dbReference type="GO" id="GO:0042597">
    <property type="term" value="C:periplasmic space"/>
    <property type="evidence" value="ECO:0007669"/>
    <property type="project" value="UniProtKB-SubCell"/>
</dbReference>
<dbReference type="InterPro" id="IPR009003">
    <property type="entry name" value="Peptidase_S1_PA"/>
</dbReference>
<comment type="subcellular location">
    <subcellularLocation>
        <location evidence="2">Periplasm</location>
    </subcellularLocation>
</comment>
<evidence type="ECO:0000256" key="8">
    <source>
        <dbReference type="ARBA" id="ARBA00022801"/>
    </source>
</evidence>
<keyword evidence="9" id="KW-0346">Stress response</keyword>
<organism evidence="13 14">
    <name type="scientific">Polyangium spumosum</name>
    <dbReference type="NCBI Taxonomy" id="889282"/>
    <lineage>
        <taxon>Bacteria</taxon>
        <taxon>Pseudomonadati</taxon>
        <taxon>Myxococcota</taxon>
        <taxon>Polyangia</taxon>
        <taxon>Polyangiales</taxon>
        <taxon>Polyangiaceae</taxon>
        <taxon>Polyangium</taxon>
    </lineage>
</organism>
<dbReference type="Proteomes" id="UP000440224">
    <property type="component" value="Unassembled WGS sequence"/>
</dbReference>
<evidence type="ECO:0000256" key="3">
    <source>
        <dbReference type="ARBA" id="ARBA00010541"/>
    </source>
</evidence>
<dbReference type="InterPro" id="IPR041489">
    <property type="entry name" value="PDZ_6"/>
</dbReference>
<gene>
    <name evidence="13" type="ORF">GF068_29330</name>
</gene>
<dbReference type="GO" id="GO:0006508">
    <property type="term" value="P:proteolysis"/>
    <property type="evidence" value="ECO:0007669"/>
    <property type="project" value="UniProtKB-KW"/>
</dbReference>
<dbReference type="InterPro" id="IPR001478">
    <property type="entry name" value="PDZ"/>
</dbReference>
<keyword evidence="8" id="KW-0378">Hydrolase</keyword>
<proteinExistence type="inferred from homology"/>
<dbReference type="SMART" id="SM00228">
    <property type="entry name" value="PDZ"/>
    <property type="match status" value="2"/>
</dbReference>
<evidence type="ECO:0000256" key="9">
    <source>
        <dbReference type="ARBA" id="ARBA00023016"/>
    </source>
</evidence>
<evidence type="ECO:0000313" key="14">
    <source>
        <dbReference type="Proteomes" id="UP000440224"/>
    </source>
</evidence>
<keyword evidence="6" id="KW-0645">Protease</keyword>
<dbReference type="GO" id="GO:0004252">
    <property type="term" value="F:serine-type endopeptidase activity"/>
    <property type="evidence" value="ECO:0007669"/>
    <property type="project" value="InterPro"/>
</dbReference>
<keyword evidence="14" id="KW-1185">Reference proteome</keyword>
<evidence type="ECO:0000256" key="6">
    <source>
        <dbReference type="ARBA" id="ARBA00022670"/>
    </source>
</evidence>
<evidence type="ECO:0000256" key="10">
    <source>
        <dbReference type="ARBA" id="ARBA00032850"/>
    </source>
</evidence>
<dbReference type="EMBL" id="WJIE01000009">
    <property type="protein sequence ID" value="MRG95990.1"/>
    <property type="molecule type" value="Genomic_DNA"/>
</dbReference>
<name>A0A6N7PZS7_9BACT</name>
<dbReference type="Gene3D" id="2.40.10.120">
    <property type="match status" value="1"/>
</dbReference>
<accession>A0A6N7PZS7</accession>
<dbReference type="PANTHER" id="PTHR22939:SF130">
    <property type="entry name" value="PERIPLASMIC SERINE ENDOPROTEASE DEGP-LIKE-RELATED"/>
    <property type="match status" value="1"/>
</dbReference>
<dbReference type="PROSITE" id="PS50106">
    <property type="entry name" value="PDZ"/>
    <property type="match status" value="2"/>
</dbReference>
<comment type="catalytic activity">
    <reaction evidence="1">
        <text>Acts on substrates that are at least partially unfolded. The cleavage site P1 residue is normally between a pair of hydrophobic residues, such as Val-|-Val.</text>
        <dbReference type="EC" id="3.4.21.107"/>
    </reaction>
</comment>
<dbReference type="RefSeq" id="WP_153822782.1">
    <property type="nucleotide sequence ID" value="NZ_WJIE01000009.1"/>
</dbReference>
<dbReference type="Pfam" id="PF17820">
    <property type="entry name" value="PDZ_6"/>
    <property type="match status" value="1"/>
</dbReference>
<evidence type="ECO:0000259" key="12">
    <source>
        <dbReference type="PROSITE" id="PS50106"/>
    </source>
</evidence>